<sequence>MASVTATASCPASTLGGVKLSKSPAAAERVGVALKQLPKVGAVIRAQAGDAEAAEKRSSNSRRDIMFGVAAAAMFWSAVSATGEANAADGEPKKGSPEAKKLYAPICVTMPTARICRN</sequence>
<gene>
    <name evidence="2" type="ORF">NYM_LOCUS16216</name>
</gene>
<dbReference type="PANTHER" id="PTHR34940">
    <property type="entry name" value="PHOTOSYSTEM II 5 KDA PROTEIN, CHLOROPLASTIC"/>
    <property type="match status" value="1"/>
</dbReference>
<proteinExistence type="predicted"/>
<dbReference type="PANTHER" id="PTHR34940:SF4">
    <property type="entry name" value="OS02G0581100 PROTEIN"/>
    <property type="match status" value="1"/>
</dbReference>
<protein>
    <recommendedName>
        <fullName evidence="3">Photosystem II 5 kDa protein, chloroplastic</fullName>
    </recommendedName>
</protein>
<dbReference type="InterPro" id="IPR040296">
    <property type="entry name" value="PSBT"/>
</dbReference>
<accession>A0A5K1CBX4</accession>
<evidence type="ECO:0000313" key="2">
    <source>
        <dbReference type="EMBL" id="VVW21058.1"/>
    </source>
</evidence>
<dbReference type="EMBL" id="LR721781">
    <property type="protein sequence ID" value="VVW21058.1"/>
    <property type="molecule type" value="Genomic_DNA"/>
</dbReference>
<evidence type="ECO:0000256" key="1">
    <source>
        <dbReference type="SAM" id="MobiDB-lite"/>
    </source>
</evidence>
<dbReference type="OMA" id="MAGPKNG"/>
<feature type="region of interest" description="Disordered" evidence="1">
    <location>
        <begin position="1"/>
        <end position="24"/>
    </location>
</feature>
<dbReference type="AlphaFoldDB" id="A0A5K1CBX4"/>
<feature type="compositionally biased region" description="Polar residues" evidence="1">
    <location>
        <begin position="1"/>
        <end position="12"/>
    </location>
</feature>
<evidence type="ECO:0008006" key="3">
    <source>
        <dbReference type="Google" id="ProtNLM"/>
    </source>
</evidence>
<organism evidence="2">
    <name type="scientific">Nymphaea colorata</name>
    <name type="common">pocket water lily</name>
    <dbReference type="NCBI Taxonomy" id="210225"/>
    <lineage>
        <taxon>Eukaryota</taxon>
        <taxon>Viridiplantae</taxon>
        <taxon>Streptophyta</taxon>
        <taxon>Embryophyta</taxon>
        <taxon>Tracheophyta</taxon>
        <taxon>Spermatophyta</taxon>
        <taxon>Magnoliopsida</taxon>
        <taxon>Nymphaeales</taxon>
        <taxon>Nymphaeaceae</taxon>
        <taxon>Nymphaea</taxon>
    </lineage>
</organism>
<dbReference type="Gramene" id="NC3G0229110.1">
    <property type="protein sequence ID" value="NC3G0229110.1:cds"/>
    <property type="gene ID" value="NC3G0229110"/>
</dbReference>
<reference evidence="2" key="1">
    <citation type="submission" date="2019-09" db="EMBL/GenBank/DDBJ databases">
        <authorList>
            <person name="Zhang L."/>
        </authorList>
    </citation>
    <scope>NUCLEOTIDE SEQUENCE</scope>
</reference>
<name>A0A5K1CBX4_9MAGN</name>
<dbReference type="OrthoDB" id="686716at2759"/>